<dbReference type="RefSeq" id="WP_184157596.1">
    <property type="nucleotide sequence ID" value="NZ_JACHLD010000001.1"/>
</dbReference>
<gene>
    <name evidence="1" type="ORF">HNP37_000011</name>
</gene>
<protein>
    <submittedName>
        <fullName evidence="1">Uncharacterized protein</fullName>
    </submittedName>
</protein>
<comment type="caution">
    <text evidence="1">The sequence shown here is derived from an EMBL/GenBank/DDBJ whole genome shotgun (WGS) entry which is preliminary data.</text>
</comment>
<sequence length="294" mass="33332">MKETIEFRINSDFSNLLFEENEGKKMGASIKVVEISKDDPRYVRIPEVAKMVKEKYDRAFFFGWKIIRKYTKSEINSAQLFQLKIKTVFQPTGEESGTQYDEANVCHLCGANRQQIGSLKLKGNSLPKKDIAKTIGGEIIVSDKFIEVFKSRNLKGLELQQLIFNNKTSTYAQLLVNNELDLSSRITTGNDPFTFTTGSKGGTFNVSGYDIKLEREVYICPYGHLIGLNLLSEASVINSDIINDFDLFVSKQKLGVRRGLLIPEPVYFCSTKFRKIVEEEKLSGFDFEVANIVL</sequence>
<dbReference type="EMBL" id="JACHLD010000001">
    <property type="protein sequence ID" value="MBB4799972.1"/>
    <property type="molecule type" value="Genomic_DNA"/>
</dbReference>
<dbReference type="Proteomes" id="UP000561681">
    <property type="component" value="Unassembled WGS sequence"/>
</dbReference>
<reference evidence="1 2" key="1">
    <citation type="submission" date="2020-08" db="EMBL/GenBank/DDBJ databases">
        <title>Functional genomics of gut bacteria from endangered species of beetles.</title>
        <authorList>
            <person name="Carlos-Shanley C."/>
        </authorList>
    </citation>
    <scope>NUCLEOTIDE SEQUENCE [LARGE SCALE GENOMIC DNA]</scope>
    <source>
        <strain evidence="1 2">S00142</strain>
    </source>
</reference>
<evidence type="ECO:0000313" key="1">
    <source>
        <dbReference type="EMBL" id="MBB4799972.1"/>
    </source>
</evidence>
<name>A0A7W7ISY6_9FLAO</name>
<organism evidence="1 2">
    <name type="scientific">Flavobacterium nitrogenifigens</name>
    <dbReference type="NCBI Taxonomy" id="1617283"/>
    <lineage>
        <taxon>Bacteria</taxon>
        <taxon>Pseudomonadati</taxon>
        <taxon>Bacteroidota</taxon>
        <taxon>Flavobacteriia</taxon>
        <taxon>Flavobacteriales</taxon>
        <taxon>Flavobacteriaceae</taxon>
        <taxon>Flavobacterium</taxon>
    </lineage>
</organism>
<proteinExistence type="predicted"/>
<evidence type="ECO:0000313" key="2">
    <source>
        <dbReference type="Proteomes" id="UP000561681"/>
    </source>
</evidence>
<dbReference type="AlphaFoldDB" id="A0A7W7ISY6"/>
<accession>A0A7W7ISY6</accession>
<keyword evidence="2" id="KW-1185">Reference proteome</keyword>